<feature type="compositionally biased region" description="Polar residues" evidence="1">
    <location>
        <begin position="830"/>
        <end position="839"/>
    </location>
</feature>
<evidence type="ECO:0000313" key="3">
    <source>
        <dbReference type="EMBL" id="OAY77524.1"/>
    </source>
</evidence>
<dbReference type="Proteomes" id="UP000092600">
    <property type="component" value="Unassembled WGS sequence"/>
</dbReference>
<feature type="compositionally biased region" description="Low complexity" evidence="1">
    <location>
        <begin position="120"/>
        <end position="141"/>
    </location>
</feature>
<feature type="compositionally biased region" description="Low complexity" evidence="1">
    <location>
        <begin position="168"/>
        <end position="182"/>
    </location>
</feature>
<sequence>MSGGGIRVSIPAGVRRTIQNIKEIAGNHSDEEVYAMLKECSMDPNETAQKLLLQDTFHEVKKKRDKKKEDKQSDETPKEPSIDGFSLLAGGLANGVGNVNNPTSSQGHAPQLPGLGGSVSTEENSSTSKSNNKTSSTSSTTIDNKIGSAGGQFASGVGPNKEWKPKTTNANPAQAPATSAASDILPNPAVAVTWSLEASSSVTTEEAALKVEKKLADLQLLDRQHVIIPDHLQVPESERYGLSFGSFDAGFEITTANGPASDKYSVPSDSELSQGIEGTVEEPFSSMQNASSAVEETEALDHEQSPTEMPENISREVEKSSSTNETEEADQSKEAAALPPEASHHPLLQTAPSYSTYGLVPQMLGNQFGSFETSDSQAHDTNRIPNIMVQQQPFDMFASYYTQFYRPTTDADGRFSPFLAPGAAAKYNGNVAVLPSQTGQASQESGNSLVFSSSASTPLTTQAAGVAQSSIAIPPQPVPVLRQPTGVHISHYPPNYFPYNQYFSPYYVPPPLHHFLSNAAAFPQQPPSGGIYPPGAAAAAATAAAPLKYPFSQYKSGGNAGNQANHVGMPTSYGAYSSSSAGYSTSAAAASGNSGGNDDISSAQFKESNVYIAGQQGHAPQLPGLGGSVSTEENSSTSKSNNKTSSTSSTTIDNKIGSAGGQFASGPGSRPSSSSHGRASGSRPSSSYSSRSQQLGGPQKGVGPNKEWKPKTTNANPAQAPATAAASDILPNPAVAVTWSLEASSSVTTEEAALKVEKKLADLQLLDRQHVIIPDHLQVPESERYGLSFGSFDAGFEITTANGPASDKYSVPSDSELSQGIEGTVEEPFSSMQNASSAVEETEALDHEQSPTEMPENISREVEKSSSTNETEEADQSKEAAALPPEASHYPLLQTAPSYSTYGLVPQMLGNQFGSFETSDSQAHDTNRIPNIMVQQQPFDMFASYYTQFYRPTTDADGRFSPFLAPGGAAKYNGNVAVLPSQTGQASQESGNSLVFSSSASTPLTTQAAGVAQSSIAIPPQPVPVLRQPTGVHISHYPPNYFPYNQYFSPYYVPPPLHHFLSNAAAFPQQPPSGGIYPPGAAAAATAAAPLKYPFSQYKSGGNAGNQANHVGMPTSYGAYSSSSAATLLALLRPAETQVEMMISARHSSRKVMSISLASRMKALPCGYRRMGGTSPAFRLVPSMAFPHKANPWLLHLHKPATAPSAGSTTRLRRLPHKLFILFFSSPSP</sequence>
<feature type="region of interest" description="Disordered" evidence="1">
    <location>
        <begin position="828"/>
        <end position="889"/>
    </location>
</feature>
<evidence type="ECO:0000256" key="1">
    <source>
        <dbReference type="SAM" id="MobiDB-lite"/>
    </source>
</evidence>
<name>A0A199VKA4_ANACO</name>
<dbReference type="InterPro" id="IPR044277">
    <property type="entry name" value="GIP1"/>
</dbReference>
<dbReference type="PANTHER" id="PTHR46775">
    <property type="entry name" value="FLOCCULATION PROTEIN (DUF1296)"/>
    <property type="match status" value="1"/>
</dbReference>
<feature type="region of interest" description="Disordered" evidence="1">
    <location>
        <begin position="57"/>
        <end position="182"/>
    </location>
</feature>
<reference evidence="3 4" key="1">
    <citation type="journal article" date="2016" name="DNA Res.">
        <title>The draft genome of MD-2 pineapple using hybrid error correction of long reads.</title>
        <authorList>
            <person name="Redwan R.M."/>
            <person name="Saidin A."/>
            <person name="Kumar S.V."/>
        </authorList>
    </citation>
    <scope>NUCLEOTIDE SEQUENCE [LARGE SCALE GENOMIC DNA]</scope>
    <source>
        <strain evidence="4">cv. MD2</strain>
        <tissue evidence="3">Leaf</tissue>
    </source>
</reference>
<dbReference type="GO" id="GO:0051082">
    <property type="term" value="F:unfolded protein binding"/>
    <property type="evidence" value="ECO:0007669"/>
    <property type="project" value="TreeGrafter"/>
</dbReference>
<evidence type="ECO:0000259" key="2">
    <source>
        <dbReference type="Pfam" id="PF06972"/>
    </source>
</evidence>
<proteinExistence type="predicted"/>
<organism evidence="3 4">
    <name type="scientific">Ananas comosus</name>
    <name type="common">Pineapple</name>
    <name type="synonym">Ananas ananas</name>
    <dbReference type="NCBI Taxonomy" id="4615"/>
    <lineage>
        <taxon>Eukaryota</taxon>
        <taxon>Viridiplantae</taxon>
        <taxon>Streptophyta</taxon>
        <taxon>Embryophyta</taxon>
        <taxon>Tracheophyta</taxon>
        <taxon>Spermatophyta</taxon>
        <taxon>Magnoliopsida</taxon>
        <taxon>Liliopsida</taxon>
        <taxon>Poales</taxon>
        <taxon>Bromeliaceae</taxon>
        <taxon>Bromelioideae</taxon>
        <taxon>Ananas</taxon>
    </lineage>
</organism>
<comment type="caution">
    <text evidence="3">The sequence shown here is derived from an EMBL/GenBank/DDBJ whole genome shotgun (WGS) entry which is preliminary data.</text>
</comment>
<feature type="compositionally biased region" description="Basic and acidic residues" evidence="1">
    <location>
        <begin position="67"/>
        <end position="81"/>
    </location>
</feature>
<feature type="compositionally biased region" description="Low complexity" evidence="1">
    <location>
        <begin position="630"/>
        <end position="651"/>
    </location>
</feature>
<dbReference type="EMBL" id="LSRQ01001516">
    <property type="protein sequence ID" value="OAY77524.1"/>
    <property type="molecule type" value="Genomic_DNA"/>
</dbReference>
<accession>A0A199VKA4</accession>
<feature type="compositionally biased region" description="Low complexity" evidence="1">
    <location>
        <begin position="665"/>
        <end position="692"/>
    </location>
</feature>
<dbReference type="STRING" id="4615.A0A199VKA4"/>
<protein>
    <recommendedName>
        <fullName evidence="2">GBF-interacting protein 1 N-terminal domain-containing protein</fullName>
    </recommendedName>
</protein>
<dbReference type="InterPro" id="IPR009060">
    <property type="entry name" value="UBA-like_sf"/>
</dbReference>
<gene>
    <name evidence="3" type="ORF">ACMD2_20872</name>
</gene>
<feature type="region of interest" description="Disordered" evidence="1">
    <location>
        <begin position="617"/>
        <end position="726"/>
    </location>
</feature>
<feature type="domain" description="GBF-interacting protein 1 N-terminal" evidence="2">
    <location>
        <begin position="10"/>
        <end position="69"/>
    </location>
</feature>
<feature type="region of interest" description="Disordered" evidence="1">
    <location>
        <begin position="283"/>
        <end position="348"/>
    </location>
</feature>
<dbReference type="AlphaFoldDB" id="A0A199VKA4"/>
<dbReference type="Pfam" id="PF06972">
    <property type="entry name" value="GIP1_N"/>
    <property type="match status" value="1"/>
</dbReference>
<feature type="compositionally biased region" description="Low complexity" evidence="1">
    <location>
        <begin position="87"/>
        <end position="101"/>
    </location>
</feature>
<dbReference type="InterPro" id="IPR009719">
    <property type="entry name" value="GIP1_N"/>
</dbReference>
<evidence type="ECO:0000313" key="4">
    <source>
        <dbReference type="Proteomes" id="UP000092600"/>
    </source>
</evidence>
<dbReference type="SUPFAM" id="SSF46934">
    <property type="entry name" value="UBA-like"/>
    <property type="match status" value="1"/>
</dbReference>
<feature type="compositionally biased region" description="Low complexity" evidence="1">
    <location>
        <begin position="712"/>
        <end position="726"/>
    </location>
</feature>
<feature type="compositionally biased region" description="Polar residues" evidence="1">
    <location>
        <begin position="285"/>
        <end position="294"/>
    </location>
</feature>
<dbReference type="PANTHER" id="PTHR46775:SF1">
    <property type="entry name" value="FLOCCULATION PROTEIN (DUF1296)"/>
    <property type="match status" value="1"/>
</dbReference>